<dbReference type="Pfam" id="PF13489">
    <property type="entry name" value="Methyltransf_23"/>
    <property type="match status" value="1"/>
</dbReference>
<dbReference type="EMBL" id="SSNZ01000011">
    <property type="protein sequence ID" value="THF47641.1"/>
    <property type="molecule type" value="Genomic_DNA"/>
</dbReference>
<organism evidence="2 3">
    <name type="scientific">Flavobacterium supellecticarium</name>
    <dbReference type="NCBI Taxonomy" id="2565924"/>
    <lineage>
        <taxon>Bacteria</taxon>
        <taxon>Pseudomonadati</taxon>
        <taxon>Bacteroidota</taxon>
        <taxon>Flavobacteriia</taxon>
        <taxon>Flavobacteriales</taxon>
        <taxon>Flavobacteriaceae</taxon>
        <taxon>Flavobacterium</taxon>
    </lineage>
</organism>
<dbReference type="SUPFAM" id="SSF53335">
    <property type="entry name" value="S-adenosyl-L-methionine-dependent methyltransferases"/>
    <property type="match status" value="1"/>
</dbReference>
<keyword evidence="1" id="KW-0812">Transmembrane</keyword>
<comment type="caution">
    <text evidence="2">The sequence shown here is derived from an EMBL/GenBank/DDBJ whole genome shotgun (WGS) entry which is preliminary data.</text>
</comment>
<feature type="transmembrane region" description="Helical" evidence="1">
    <location>
        <begin position="204"/>
        <end position="224"/>
    </location>
</feature>
<name>A0A4S3ZQ32_9FLAO</name>
<dbReference type="AlphaFoldDB" id="A0A4S3ZQ32"/>
<keyword evidence="1" id="KW-1133">Transmembrane helix</keyword>
<dbReference type="InterPro" id="IPR029063">
    <property type="entry name" value="SAM-dependent_MTases_sf"/>
</dbReference>
<dbReference type="OrthoDB" id="9805171at2"/>
<protein>
    <submittedName>
        <fullName evidence="2">Class I SAM-dependent methyltransferase</fullName>
    </submittedName>
</protein>
<dbReference type="Proteomes" id="UP000307507">
    <property type="component" value="Unassembled WGS sequence"/>
</dbReference>
<dbReference type="GO" id="GO:0008168">
    <property type="term" value="F:methyltransferase activity"/>
    <property type="evidence" value="ECO:0007669"/>
    <property type="project" value="UniProtKB-KW"/>
</dbReference>
<gene>
    <name evidence="2" type="ORF">E6C50_16315</name>
</gene>
<keyword evidence="3" id="KW-1185">Reference proteome</keyword>
<keyword evidence="2" id="KW-0808">Transferase</keyword>
<dbReference type="GO" id="GO:0032259">
    <property type="term" value="P:methylation"/>
    <property type="evidence" value="ECO:0007669"/>
    <property type="project" value="UniProtKB-KW"/>
</dbReference>
<evidence type="ECO:0000313" key="2">
    <source>
        <dbReference type="EMBL" id="THF47641.1"/>
    </source>
</evidence>
<proteinExistence type="predicted"/>
<keyword evidence="1" id="KW-0472">Membrane</keyword>
<sequence length="242" mass="28308">MTKDTIKQIIQKEKFQPGLLGFFINHNFFIRHALKSMIKEKSKLLTGELLDFGCGNKPYLNYFGHLNKYIGVDLKIEGRDENHKYVDRFYDGHVIPFEDNHFDSLLCTEVLEHVFNIDELLKEMNRVLKPNATALITTPFMWEEHEMPHDFARYTTPALKHLYASNGFEVVENHKTGNHVLVLFQFTLNYLNNILPKNKLVKQILMVPFIFTINILGSIFGTILPKSKTVYFNNIFVLRKIK</sequence>
<evidence type="ECO:0000313" key="3">
    <source>
        <dbReference type="Proteomes" id="UP000307507"/>
    </source>
</evidence>
<reference evidence="2 3" key="1">
    <citation type="submission" date="2019-04" db="EMBL/GenBank/DDBJ databases">
        <title>Flavobacterium sp. nov. isolated from construction timber.</title>
        <authorList>
            <person name="Lin S.-Y."/>
            <person name="Chang C.-T."/>
            <person name="Young C.-C."/>
        </authorList>
    </citation>
    <scope>NUCLEOTIDE SEQUENCE [LARGE SCALE GENOMIC DNA]</scope>
    <source>
        <strain evidence="2 3">CC-CTC003</strain>
    </source>
</reference>
<accession>A0A4S3ZQ32</accession>
<keyword evidence="2" id="KW-0489">Methyltransferase</keyword>
<evidence type="ECO:0000256" key="1">
    <source>
        <dbReference type="SAM" id="Phobius"/>
    </source>
</evidence>
<dbReference type="Gene3D" id="3.40.50.150">
    <property type="entry name" value="Vaccinia Virus protein VP39"/>
    <property type="match status" value="1"/>
</dbReference>